<dbReference type="RefSeq" id="WP_215821118.1">
    <property type="nucleotide sequence ID" value="NZ_JAGSOY010000053.1"/>
</dbReference>
<accession>A0ABS5ZG01</accession>
<dbReference type="CDD" id="cd11613">
    <property type="entry name" value="SAF_AH_GD"/>
    <property type="match status" value="1"/>
</dbReference>
<name>A0ABS5ZG01_9GAMM</name>
<evidence type="ECO:0000313" key="1">
    <source>
        <dbReference type="EMBL" id="MBU2712895.1"/>
    </source>
</evidence>
<reference evidence="1 2" key="1">
    <citation type="submission" date="2021-04" db="EMBL/GenBank/DDBJ databases">
        <authorList>
            <person name="Pira H."/>
            <person name="Risdian C."/>
            <person name="Wink J."/>
        </authorList>
    </citation>
    <scope>NUCLEOTIDE SEQUENCE [LARGE SCALE GENOMIC DNA]</scope>
    <source>
        <strain evidence="1 2">WH53</strain>
    </source>
</reference>
<dbReference type="GO" id="GO:0016787">
    <property type="term" value="F:hydrolase activity"/>
    <property type="evidence" value="ECO:0007669"/>
    <property type="project" value="UniProtKB-KW"/>
</dbReference>
<organism evidence="1 2">
    <name type="scientific">Zooshikella harenae</name>
    <dbReference type="NCBI Taxonomy" id="2827238"/>
    <lineage>
        <taxon>Bacteria</taxon>
        <taxon>Pseudomonadati</taxon>
        <taxon>Pseudomonadota</taxon>
        <taxon>Gammaproteobacteria</taxon>
        <taxon>Oceanospirillales</taxon>
        <taxon>Zooshikellaceae</taxon>
        <taxon>Zooshikella</taxon>
    </lineage>
</organism>
<keyword evidence="2" id="KW-1185">Reference proteome</keyword>
<proteinExistence type="predicted"/>
<dbReference type="Gene3D" id="2.30.130.110">
    <property type="match status" value="1"/>
</dbReference>
<dbReference type="EMBL" id="JAGSOY010000053">
    <property type="protein sequence ID" value="MBU2712895.1"/>
    <property type="molecule type" value="Genomic_DNA"/>
</dbReference>
<comment type="caution">
    <text evidence="1">The sequence shown here is derived from an EMBL/GenBank/DDBJ whole genome shotgun (WGS) entry which is preliminary data.</text>
</comment>
<sequence>MNKAIRLNAADNVATLLADAHKGEQIHVISASNGLEGIITLLQDIPFGNKVAWQPMQKGQTVIKGSFSIGKSIKPIATGQMVHVHNVRSQKLDIPTAIIQQIIQQMNIQEDV</sequence>
<gene>
    <name evidence="1" type="ORF">KCG35_17645</name>
</gene>
<dbReference type="InterPro" id="IPR044144">
    <property type="entry name" value="SAF_UxaA/GarD"/>
</dbReference>
<protein>
    <submittedName>
        <fullName evidence="1">UxaA family hydrolase</fullName>
    </submittedName>
</protein>
<evidence type="ECO:0000313" key="2">
    <source>
        <dbReference type="Proteomes" id="UP000690515"/>
    </source>
</evidence>
<dbReference type="Proteomes" id="UP000690515">
    <property type="component" value="Unassembled WGS sequence"/>
</dbReference>
<keyword evidence="1" id="KW-0378">Hydrolase</keyword>